<comment type="similarity">
    <text evidence="5 22">Belongs to the D-alanine--D-alanine ligase family.</text>
</comment>
<dbReference type="PROSITE" id="PS50975">
    <property type="entry name" value="ATP_GRASP"/>
    <property type="match status" value="1"/>
</dbReference>
<comment type="cofactor">
    <cofactor evidence="1">
        <name>Mn(2+)</name>
        <dbReference type="ChEBI" id="CHEBI:29035"/>
    </cofactor>
</comment>
<dbReference type="PIRSF" id="PIRSF039102">
    <property type="entry name" value="Ddl/VanB"/>
    <property type="match status" value="1"/>
</dbReference>
<feature type="active site" evidence="23">
    <location>
        <position position="182"/>
    </location>
</feature>
<evidence type="ECO:0000256" key="8">
    <source>
        <dbReference type="ARBA" id="ARBA00022598"/>
    </source>
</evidence>
<dbReference type="PANTHER" id="PTHR23132:SF25">
    <property type="entry name" value="D-ALANINE--D-ALANINE LIGASE A"/>
    <property type="match status" value="1"/>
</dbReference>
<dbReference type="AlphaFoldDB" id="A0A927RE43"/>
<gene>
    <name evidence="22" type="primary">ddl</name>
    <name evidence="27" type="ORF">H4683_003081</name>
</gene>
<keyword evidence="9 24" id="KW-0479">Metal-binding</keyword>
<name>A0A927RE43_9BACL</name>
<comment type="cofactor">
    <cofactor evidence="24">
        <name>Mg(2+)</name>
        <dbReference type="ChEBI" id="CHEBI:18420"/>
    </cofactor>
    <cofactor evidence="24">
        <name>Mn(2+)</name>
        <dbReference type="ChEBI" id="CHEBI:29035"/>
    </cofactor>
    <text evidence="24">Binds 2 magnesium or manganese ions per subunit.</text>
</comment>
<keyword evidence="8 22" id="KW-0436">Ligase</keyword>
<evidence type="ECO:0000313" key="27">
    <source>
        <dbReference type="EMBL" id="MBE1555960.1"/>
    </source>
</evidence>
<dbReference type="SUPFAM" id="SSF52440">
    <property type="entry name" value="PreATP-grasp domain"/>
    <property type="match status" value="1"/>
</dbReference>
<evidence type="ECO:0000256" key="15">
    <source>
        <dbReference type="ARBA" id="ARBA00023211"/>
    </source>
</evidence>
<evidence type="ECO:0000256" key="22">
    <source>
        <dbReference type="HAMAP-Rule" id="MF_00047"/>
    </source>
</evidence>
<feature type="active site" evidence="23">
    <location>
        <position position="15"/>
    </location>
</feature>
<keyword evidence="28" id="KW-1185">Reference proteome</keyword>
<comment type="subcellular location">
    <subcellularLocation>
        <location evidence="3 22">Cytoplasm</location>
    </subcellularLocation>
</comment>
<dbReference type="Proteomes" id="UP000658225">
    <property type="component" value="Unassembled WGS sequence"/>
</dbReference>
<keyword evidence="14 22" id="KW-0573">Peptidoglycan synthesis</keyword>
<evidence type="ECO:0000259" key="26">
    <source>
        <dbReference type="PROSITE" id="PS50975"/>
    </source>
</evidence>
<reference evidence="27" key="1">
    <citation type="submission" date="2020-10" db="EMBL/GenBank/DDBJ databases">
        <title>Genomic Encyclopedia of Type Strains, Phase IV (KMG-IV): sequencing the most valuable type-strain genomes for metagenomic binning, comparative biology and taxonomic classification.</title>
        <authorList>
            <person name="Goeker M."/>
        </authorList>
    </citation>
    <scope>NUCLEOTIDE SEQUENCE</scope>
    <source>
        <strain evidence="27">DSM 13886</strain>
    </source>
</reference>
<accession>A0A927RE43</accession>
<keyword evidence="13 22" id="KW-0133">Cell shape</keyword>
<evidence type="ECO:0000256" key="2">
    <source>
        <dbReference type="ARBA" id="ARBA00003921"/>
    </source>
</evidence>
<evidence type="ECO:0000256" key="21">
    <source>
        <dbReference type="ARBA" id="ARBA00077154"/>
    </source>
</evidence>
<keyword evidence="7 22" id="KW-0963">Cytoplasm</keyword>
<dbReference type="FunFam" id="3.30.1490.20:FF:000007">
    <property type="entry name" value="D-alanine--D-alanine ligase"/>
    <property type="match status" value="1"/>
</dbReference>
<evidence type="ECO:0000256" key="11">
    <source>
        <dbReference type="ARBA" id="ARBA00022840"/>
    </source>
</evidence>
<proteinExistence type="inferred from homology"/>
<dbReference type="GO" id="GO:0071555">
    <property type="term" value="P:cell wall organization"/>
    <property type="evidence" value="ECO:0007669"/>
    <property type="project" value="UniProtKB-KW"/>
</dbReference>
<comment type="function">
    <text evidence="2 22">Cell wall formation.</text>
</comment>
<dbReference type="InterPro" id="IPR011095">
    <property type="entry name" value="Dala_Dala_lig_C"/>
</dbReference>
<comment type="pathway">
    <text evidence="18">Glycan biosynthesis.</text>
</comment>
<dbReference type="Pfam" id="PF07478">
    <property type="entry name" value="Dala_Dala_lig_C"/>
    <property type="match status" value="1"/>
</dbReference>
<dbReference type="SUPFAM" id="SSF56059">
    <property type="entry name" value="Glutathione synthetase ATP-binding domain-like"/>
    <property type="match status" value="1"/>
</dbReference>
<comment type="pathway">
    <text evidence="4 22">Cell wall biogenesis; peptidoglycan biosynthesis.</text>
</comment>
<dbReference type="InterPro" id="IPR005905">
    <property type="entry name" value="D_ala_D_ala"/>
</dbReference>
<evidence type="ECO:0000256" key="24">
    <source>
        <dbReference type="PIRSR" id="PIRSR039102-3"/>
    </source>
</evidence>
<evidence type="ECO:0000256" key="9">
    <source>
        <dbReference type="ARBA" id="ARBA00022723"/>
    </source>
</evidence>
<dbReference type="InterPro" id="IPR011761">
    <property type="entry name" value="ATP-grasp"/>
</dbReference>
<dbReference type="EMBL" id="JADBEL010000019">
    <property type="protein sequence ID" value="MBE1555960.1"/>
    <property type="molecule type" value="Genomic_DNA"/>
</dbReference>
<evidence type="ECO:0000256" key="17">
    <source>
        <dbReference type="ARBA" id="ARBA00047614"/>
    </source>
</evidence>
<feature type="binding site" evidence="24">
    <location>
        <position position="305"/>
    </location>
    <ligand>
        <name>Mg(2+)</name>
        <dbReference type="ChEBI" id="CHEBI:18420"/>
        <label>2</label>
    </ligand>
</feature>
<dbReference type="HAMAP" id="MF_00047">
    <property type="entry name" value="Dala_Dala_lig"/>
    <property type="match status" value="1"/>
</dbReference>
<keyword evidence="15 24" id="KW-0464">Manganese</keyword>
<evidence type="ECO:0000256" key="23">
    <source>
        <dbReference type="PIRSR" id="PIRSR039102-1"/>
    </source>
</evidence>
<keyword evidence="11 25" id="KW-0067">ATP-binding</keyword>
<evidence type="ECO:0000256" key="4">
    <source>
        <dbReference type="ARBA" id="ARBA00004752"/>
    </source>
</evidence>
<keyword evidence="10 25" id="KW-0547">Nucleotide-binding</keyword>
<dbReference type="Gene3D" id="3.30.470.20">
    <property type="entry name" value="ATP-grasp fold, B domain"/>
    <property type="match status" value="1"/>
</dbReference>
<comment type="catalytic activity">
    <reaction evidence="17 22">
        <text>2 D-alanine + ATP = D-alanyl-D-alanine + ADP + phosphate + H(+)</text>
        <dbReference type="Rhea" id="RHEA:11224"/>
        <dbReference type="ChEBI" id="CHEBI:15378"/>
        <dbReference type="ChEBI" id="CHEBI:30616"/>
        <dbReference type="ChEBI" id="CHEBI:43474"/>
        <dbReference type="ChEBI" id="CHEBI:57416"/>
        <dbReference type="ChEBI" id="CHEBI:57822"/>
        <dbReference type="ChEBI" id="CHEBI:456216"/>
        <dbReference type="EC" id="6.3.2.4"/>
    </reaction>
</comment>
<dbReference type="GO" id="GO:0005524">
    <property type="term" value="F:ATP binding"/>
    <property type="evidence" value="ECO:0007669"/>
    <property type="project" value="UniProtKB-UniRule"/>
</dbReference>
<comment type="caution">
    <text evidence="27">The sequence shown here is derived from an EMBL/GenBank/DDBJ whole genome shotgun (WGS) entry which is preliminary data.</text>
</comment>
<evidence type="ECO:0000256" key="12">
    <source>
        <dbReference type="ARBA" id="ARBA00022842"/>
    </source>
</evidence>
<dbReference type="RefSeq" id="WP_192599646.1">
    <property type="nucleotide sequence ID" value="NZ_JADBEL010000019.1"/>
</dbReference>
<dbReference type="NCBIfam" id="NF002528">
    <property type="entry name" value="PRK01966.1-4"/>
    <property type="match status" value="1"/>
</dbReference>
<evidence type="ECO:0000256" key="13">
    <source>
        <dbReference type="ARBA" id="ARBA00022960"/>
    </source>
</evidence>
<keyword evidence="16 22" id="KW-0961">Cell wall biogenesis/degradation</keyword>
<dbReference type="GO" id="GO:0046872">
    <property type="term" value="F:metal ion binding"/>
    <property type="evidence" value="ECO:0007669"/>
    <property type="project" value="UniProtKB-KW"/>
</dbReference>
<evidence type="ECO:0000256" key="7">
    <source>
        <dbReference type="ARBA" id="ARBA00022490"/>
    </source>
</evidence>
<dbReference type="EC" id="6.3.2.4" evidence="6 22"/>
<dbReference type="NCBIfam" id="TIGR01205">
    <property type="entry name" value="D_ala_D_alaTIGR"/>
    <property type="match status" value="1"/>
</dbReference>
<evidence type="ECO:0000256" key="10">
    <source>
        <dbReference type="ARBA" id="ARBA00022741"/>
    </source>
</evidence>
<dbReference type="Pfam" id="PF01820">
    <property type="entry name" value="Dala_Dala_lig_N"/>
    <property type="match status" value="1"/>
</dbReference>
<dbReference type="InterPro" id="IPR011127">
    <property type="entry name" value="Dala_Dala_lig_N"/>
</dbReference>
<evidence type="ECO:0000256" key="3">
    <source>
        <dbReference type="ARBA" id="ARBA00004496"/>
    </source>
</evidence>
<dbReference type="GO" id="GO:0008716">
    <property type="term" value="F:D-alanine-D-alanine ligase activity"/>
    <property type="evidence" value="ECO:0007669"/>
    <property type="project" value="UniProtKB-UniRule"/>
</dbReference>
<dbReference type="PROSITE" id="PS00843">
    <property type="entry name" value="DALA_DALA_LIGASE_1"/>
    <property type="match status" value="1"/>
</dbReference>
<sequence length="358" mass="40685">MKKKVFVLYGGKSAEHQVSLDSALNVINELNKDMYDVLAIYISQEGKWSLPHKVGRKNLQSHQLIMDTHDDLRMSIRKFLKGDFDENSIIFPILHGTFGEDGKLQGLLEMLDIPYVGNGVLASSVGMDKVMSKKAFEAHSIPQAPYVYYNRNSFKENASTYVNVINTVIGFPCYVKPANMGSSVGISYCHDDSEIMKAISTAFIYDDKILIEKEIIGKEVIIGITGNHSLRCSLAGEWQREQQFFKYDDKYLDDHLTPQIPAIIPDDTYLKLCSYAKEAFKALDGAGLMRIDFFVTKDQTIYLNEVNTLPGFTKHSMFPILFERTENLSYSGLLDRLITLGFNQHQKKNDLQFRRVEA</sequence>
<evidence type="ECO:0000313" key="28">
    <source>
        <dbReference type="Proteomes" id="UP000658225"/>
    </source>
</evidence>
<evidence type="ECO:0000256" key="14">
    <source>
        <dbReference type="ARBA" id="ARBA00022984"/>
    </source>
</evidence>
<feature type="binding site" evidence="24">
    <location>
        <position position="307"/>
    </location>
    <ligand>
        <name>Mg(2+)</name>
        <dbReference type="ChEBI" id="CHEBI:18420"/>
        <label>2</label>
    </ligand>
</feature>
<evidence type="ECO:0000256" key="1">
    <source>
        <dbReference type="ARBA" id="ARBA00001936"/>
    </source>
</evidence>
<feature type="binding site" evidence="24">
    <location>
        <position position="292"/>
    </location>
    <ligand>
        <name>Mg(2+)</name>
        <dbReference type="ChEBI" id="CHEBI:18420"/>
        <label>1</label>
    </ligand>
</feature>
<evidence type="ECO:0000256" key="16">
    <source>
        <dbReference type="ARBA" id="ARBA00023316"/>
    </source>
</evidence>
<dbReference type="InterPro" id="IPR000291">
    <property type="entry name" value="D-Ala_lig_Van_CS"/>
</dbReference>
<dbReference type="InterPro" id="IPR013815">
    <property type="entry name" value="ATP_grasp_subdomain_1"/>
</dbReference>
<protein>
    <recommendedName>
        <fullName evidence="19 22">D-alanine--D-alanine ligase</fullName>
        <ecNumber evidence="6 22">6.3.2.4</ecNumber>
    </recommendedName>
    <alternativeName>
        <fullName evidence="21 22">D-Ala-D-Ala ligase</fullName>
    </alternativeName>
    <alternativeName>
        <fullName evidence="20 22">D-alanylalanine synthetase</fullName>
    </alternativeName>
</protein>
<evidence type="ECO:0000256" key="20">
    <source>
        <dbReference type="ARBA" id="ARBA00076288"/>
    </source>
</evidence>
<feature type="active site" evidence="23">
    <location>
        <position position="316"/>
    </location>
</feature>
<keyword evidence="12 24" id="KW-0460">Magnesium</keyword>
<dbReference type="InterPro" id="IPR016185">
    <property type="entry name" value="PreATP-grasp_dom_sf"/>
</dbReference>
<dbReference type="PANTHER" id="PTHR23132">
    <property type="entry name" value="D-ALANINE--D-ALANINE LIGASE"/>
    <property type="match status" value="1"/>
</dbReference>
<organism evidence="27 28">
    <name type="scientific">Sporosarcina limicola</name>
    <dbReference type="NCBI Taxonomy" id="34101"/>
    <lineage>
        <taxon>Bacteria</taxon>
        <taxon>Bacillati</taxon>
        <taxon>Bacillota</taxon>
        <taxon>Bacilli</taxon>
        <taxon>Bacillales</taxon>
        <taxon>Caryophanaceae</taxon>
        <taxon>Sporosarcina</taxon>
    </lineage>
</organism>
<evidence type="ECO:0000256" key="5">
    <source>
        <dbReference type="ARBA" id="ARBA00010871"/>
    </source>
</evidence>
<evidence type="ECO:0000256" key="25">
    <source>
        <dbReference type="PROSITE-ProRule" id="PRU00409"/>
    </source>
</evidence>
<dbReference type="GO" id="GO:0009252">
    <property type="term" value="P:peptidoglycan biosynthetic process"/>
    <property type="evidence" value="ECO:0007669"/>
    <property type="project" value="UniProtKB-UniRule"/>
</dbReference>
<dbReference type="Gene3D" id="3.40.50.20">
    <property type="match status" value="1"/>
</dbReference>
<dbReference type="GO" id="GO:0005829">
    <property type="term" value="C:cytosol"/>
    <property type="evidence" value="ECO:0007669"/>
    <property type="project" value="TreeGrafter"/>
</dbReference>
<dbReference type="GO" id="GO:0008360">
    <property type="term" value="P:regulation of cell shape"/>
    <property type="evidence" value="ECO:0007669"/>
    <property type="project" value="UniProtKB-KW"/>
</dbReference>
<feature type="binding site" evidence="24">
    <location>
        <position position="305"/>
    </location>
    <ligand>
        <name>Mg(2+)</name>
        <dbReference type="ChEBI" id="CHEBI:18420"/>
        <label>1</label>
    </ligand>
</feature>
<evidence type="ECO:0000256" key="18">
    <source>
        <dbReference type="ARBA" id="ARBA00060592"/>
    </source>
</evidence>
<dbReference type="Gene3D" id="3.30.1490.20">
    <property type="entry name" value="ATP-grasp fold, A domain"/>
    <property type="match status" value="1"/>
</dbReference>
<evidence type="ECO:0000256" key="6">
    <source>
        <dbReference type="ARBA" id="ARBA00012216"/>
    </source>
</evidence>
<evidence type="ECO:0000256" key="19">
    <source>
        <dbReference type="ARBA" id="ARBA00068427"/>
    </source>
</evidence>
<feature type="domain" description="ATP-grasp" evidence="26">
    <location>
        <begin position="133"/>
        <end position="339"/>
    </location>
</feature>